<dbReference type="Pfam" id="PF20906">
    <property type="entry name" value="S-Me-THD_C"/>
    <property type="match status" value="1"/>
</dbReference>
<dbReference type="Gene3D" id="3.40.1610.10">
    <property type="entry name" value="CV3147-like domain"/>
    <property type="match status" value="1"/>
</dbReference>
<evidence type="ECO:0000313" key="4">
    <source>
        <dbReference type="Proteomes" id="UP001500177"/>
    </source>
</evidence>
<dbReference type="EMBL" id="BAAALX010000010">
    <property type="protein sequence ID" value="GAA1518611.1"/>
    <property type="molecule type" value="Genomic_DNA"/>
</dbReference>
<dbReference type="InterPro" id="IPR010318">
    <property type="entry name" value="S-Me-THD_N"/>
</dbReference>
<proteinExistence type="predicted"/>
<evidence type="ECO:0000259" key="2">
    <source>
        <dbReference type="Pfam" id="PF20906"/>
    </source>
</evidence>
<dbReference type="InterPro" id="IPR027479">
    <property type="entry name" value="S-Me-THD_N_sf"/>
</dbReference>
<organism evidence="3 4">
    <name type="scientific">Brevibacterium permense</name>
    <dbReference type="NCBI Taxonomy" id="234834"/>
    <lineage>
        <taxon>Bacteria</taxon>
        <taxon>Bacillati</taxon>
        <taxon>Actinomycetota</taxon>
        <taxon>Actinomycetes</taxon>
        <taxon>Micrococcales</taxon>
        <taxon>Brevibacteriaceae</taxon>
        <taxon>Brevibacterium</taxon>
    </lineage>
</organism>
<dbReference type="Gene3D" id="2.40.390.10">
    <property type="entry name" value="CV3147-like"/>
    <property type="match status" value="1"/>
</dbReference>
<dbReference type="SUPFAM" id="SSF160991">
    <property type="entry name" value="CV3147-like"/>
    <property type="match status" value="1"/>
</dbReference>
<feature type="domain" description="S-Me-THD-like C-terminal" evidence="2">
    <location>
        <begin position="175"/>
        <end position="324"/>
    </location>
</feature>
<keyword evidence="4" id="KW-1185">Reference proteome</keyword>
<name>A0ABN2AFX8_9MICO</name>
<evidence type="ECO:0000313" key="3">
    <source>
        <dbReference type="EMBL" id="GAA1518611.1"/>
    </source>
</evidence>
<gene>
    <name evidence="3" type="ORF">GCM10009690_22120</name>
</gene>
<protein>
    <submittedName>
        <fullName evidence="3">DUF917 family protein</fullName>
    </submittedName>
</protein>
<sequence length="350" mass="36113">MRKTLTRKDGVAAVYGGGVLGGGGGGHIETGLAQVEEVFANGTGPELVTLDEISPMATTACVALVGAPSAEDTSVSTDQLIGTVRDLQSSTGVELAALMTNENGPATSTNGWLQASALNLPILDAPANGRAHPTGIMGSLGLHKETDYQSTQAFAGGAGDRSLSGVVRGGLNTTAKAVRKLSVLAGGMVGVCRNPVSIARVRENAAIGAISRAIDVGRAHMDGSTGRDKIGNVVDLLGGKVQVQDTVRSVDLRKEGGFDVGEIHIGTAELTFWNEYMTLEISGQRLATFPDLIMTLDTETGLPIVSAGVEAGQNLTVITVNRDQLILGSSMFDLDLLRGIEPIVKKPIAS</sequence>
<dbReference type="Pfam" id="PF06032">
    <property type="entry name" value="S-Me-THD_N"/>
    <property type="match status" value="1"/>
</dbReference>
<reference evidence="3 4" key="1">
    <citation type="journal article" date="2019" name="Int. J. Syst. Evol. Microbiol.">
        <title>The Global Catalogue of Microorganisms (GCM) 10K type strain sequencing project: providing services to taxonomists for standard genome sequencing and annotation.</title>
        <authorList>
            <consortium name="The Broad Institute Genomics Platform"/>
            <consortium name="The Broad Institute Genome Sequencing Center for Infectious Disease"/>
            <person name="Wu L."/>
            <person name="Ma J."/>
        </authorList>
    </citation>
    <scope>NUCLEOTIDE SEQUENCE [LARGE SCALE GENOMIC DNA]</scope>
    <source>
        <strain evidence="3 4">JCM 13318</strain>
    </source>
</reference>
<accession>A0ABN2AFX8</accession>
<evidence type="ECO:0000259" key="1">
    <source>
        <dbReference type="Pfam" id="PF06032"/>
    </source>
</evidence>
<dbReference type="InterPro" id="IPR048350">
    <property type="entry name" value="S-Me-THD-like_C"/>
</dbReference>
<comment type="caution">
    <text evidence="3">The sequence shown here is derived from an EMBL/GenBank/DDBJ whole genome shotgun (WGS) entry which is preliminary data.</text>
</comment>
<dbReference type="InterPro" id="IPR024071">
    <property type="entry name" value="S-Me-THD_C_sf"/>
</dbReference>
<dbReference type="Proteomes" id="UP001500177">
    <property type="component" value="Unassembled WGS sequence"/>
</dbReference>
<feature type="domain" description="S-Me-THD N-terminal" evidence="1">
    <location>
        <begin position="15"/>
        <end position="143"/>
    </location>
</feature>